<organism evidence="1 2">
    <name type="scientific">Corynebacterium diphtheriae</name>
    <dbReference type="NCBI Taxonomy" id="1717"/>
    <lineage>
        <taxon>Bacteria</taxon>
        <taxon>Bacillati</taxon>
        <taxon>Actinomycetota</taxon>
        <taxon>Actinomycetes</taxon>
        <taxon>Mycobacteriales</taxon>
        <taxon>Corynebacteriaceae</taxon>
        <taxon>Corynebacterium</taxon>
    </lineage>
</organism>
<accession>A0A1X4MH73</accession>
<protein>
    <recommendedName>
        <fullName evidence="3">EcsC family protein</fullName>
    </recommendedName>
</protein>
<reference evidence="1 2" key="1">
    <citation type="submission" date="2020-02" db="EMBL/GenBank/DDBJ databases">
        <authorList>
            <person name="Brisse S."/>
        </authorList>
    </citation>
    <scope>NUCLEOTIDE SEQUENCE [LARGE SCALE GENOMIC DNA]</scope>
    <source>
        <strain evidence="1">CIP107547</strain>
    </source>
</reference>
<dbReference type="RefSeq" id="WP_003851003.1">
    <property type="nucleotide sequence ID" value="NZ_CABVGJ010000004.1"/>
</dbReference>
<sequence length="276" mass="28806">MGFVRKTLGSLGDSVMFGRRDSKEQAVTDAFGSDSQALIAESGMAGKILVNSLDRVVHLQRSAITGYVDWLRSKNPEASPAEIQDLMNKHFVRLATGSGAGAGTAAAIPGIGFVTGALTISAESLVFLDAAAFYTVASAYLRGADITDPERRKALILVALSGSQGTALVDASLTATSSVSAISRMSPGNVREVNNQLVKIALNQISKRMKQAWIGKIMPMGIGAVLGTMANRKLAAKVVHSTSESLGALPSAFDTPAPSEDEVQESVALLASQVKE</sequence>
<gene>
    <name evidence="1" type="ORF">CIP107547_01185</name>
</gene>
<comment type="caution">
    <text evidence="1">The sequence shown here is derived from an EMBL/GenBank/DDBJ whole genome shotgun (WGS) entry which is preliminary data.</text>
</comment>
<dbReference type="OMA" id="NTRMFKY"/>
<dbReference type="EMBL" id="CADDAV010000015">
    <property type="protein sequence ID" value="CAB0599671.1"/>
    <property type="molecule type" value="Genomic_DNA"/>
</dbReference>
<name>A0A1X4MH73_CORDP</name>
<dbReference type="AlphaFoldDB" id="A0A1X4MH73"/>
<evidence type="ECO:0000313" key="2">
    <source>
        <dbReference type="Proteomes" id="UP000480222"/>
    </source>
</evidence>
<evidence type="ECO:0008006" key="3">
    <source>
        <dbReference type="Google" id="ProtNLM"/>
    </source>
</evidence>
<evidence type="ECO:0000313" key="1">
    <source>
        <dbReference type="EMBL" id="CAB0599671.1"/>
    </source>
</evidence>
<dbReference type="Proteomes" id="UP000480222">
    <property type="component" value="Unassembled WGS sequence"/>
</dbReference>
<proteinExistence type="predicted"/>